<accession>A0A939EHA7</accession>
<dbReference type="AlphaFoldDB" id="A0A939EHA7"/>
<dbReference type="SUPFAM" id="SSF46785">
    <property type="entry name" value="Winged helix' DNA-binding domain"/>
    <property type="match status" value="1"/>
</dbReference>
<keyword evidence="7" id="KW-0808">Transferase</keyword>
<evidence type="ECO:0000259" key="6">
    <source>
        <dbReference type="PROSITE" id="PS50949"/>
    </source>
</evidence>
<name>A0A939EHA7_9HYPH</name>
<evidence type="ECO:0000256" key="4">
    <source>
        <dbReference type="ARBA" id="ARBA00023125"/>
    </source>
</evidence>
<evidence type="ECO:0000256" key="3">
    <source>
        <dbReference type="ARBA" id="ARBA00023015"/>
    </source>
</evidence>
<evidence type="ECO:0000313" key="7">
    <source>
        <dbReference type="EMBL" id="MBN9672963.1"/>
    </source>
</evidence>
<organism evidence="7 8">
    <name type="scientific">Roseibium aggregatum</name>
    <dbReference type="NCBI Taxonomy" id="187304"/>
    <lineage>
        <taxon>Bacteria</taxon>
        <taxon>Pseudomonadati</taxon>
        <taxon>Pseudomonadota</taxon>
        <taxon>Alphaproteobacteria</taxon>
        <taxon>Hyphomicrobiales</taxon>
        <taxon>Stappiaceae</taxon>
        <taxon>Roseibium</taxon>
    </lineage>
</organism>
<dbReference type="Gene3D" id="1.10.10.10">
    <property type="entry name" value="Winged helix-like DNA-binding domain superfamily/Winged helix DNA-binding domain"/>
    <property type="match status" value="1"/>
</dbReference>
<dbReference type="CDD" id="cd07377">
    <property type="entry name" value="WHTH_GntR"/>
    <property type="match status" value="1"/>
</dbReference>
<proteinExistence type="inferred from homology"/>
<evidence type="ECO:0000256" key="2">
    <source>
        <dbReference type="ARBA" id="ARBA00022898"/>
    </source>
</evidence>
<dbReference type="GO" id="GO:0003700">
    <property type="term" value="F:DNA-binding transcription factor activity"/>
    <property type="evidence" value="ECO:0007669"/>
    <property type="project" value="InterPro"/>
</dbReference>
<dbReference type="SMART" id="SM00345">
    <property type="entry name" value="HTH_GNTR"/>
    <property type="match status" value="1"/>
</dbReference>
<comment type="similarity">
    <text evidence="1">In the C-terminal section; belongs to the class-I pyridoxal-phosphate-dependent aminotransferase family.</text>
</comment>
<comment type="caution">
    <text evidence="7">The sequence shown here is derived from an EMBL/GenBank/DDBJ whole genome shotgun (WGS) entry which is preliminary data.</text>
</comment>
<dbReference type="SUPFAM" id="SSF53383">
    <property type="entry name" value="PLP-dependent transferases"/>
    <property type="match status" value="1"/>
</dbReference>
<dbReference type="EMBL" id="JAEKJZ010000005">
    <property type="protein sequence ID" value="MBN9672963.1"/>
    <property type="molecule type" value="Genomic_DNA"/>
</dbReference>
<dbReference type="RefSeq" id="WP_207142800.1">
    <property type="nucleotide sequence ID" value="NZ_JAEKJZ010000005.1"/>
</dbReference>
<evidence type="ECO:0000313" key="8">
    <source>
        <dbReference type="Proteomes" id="UP000664096"/>
    </source>
</evidence>
<dbReference type="InterPro" id="IPR015421">
    <property type="entry name" value="PyrdxlP-dep_Trfase_major"/>
</dbReference>
<evidence type="ECO:0000256" key="1">
    <source>
        <dbReference type="ARBA" id="ARBA00005384"/>
    </source>
</evidence>
<keyword evidence="4" id="KW-0238">DNA-binding</keyword>
<keyword evidence="2" id="KW-0663">Pyridoxal phosphate</keyword>
<dbReference type="InterPro" id="IPR004839">
    <property type="entry name" value="Aminotransferase_I/II_large"/>
</dbReference>
<dbReference type="PANTHER" id="PTHR46577">
    <property type="entry name" value="HTH-TYPE TRANSCRIPTIONAL REGULATORY PROTEIN GABR"/>
    <property type="match status" value="1"/>
</dbReference>
<dbReference type="Proteomes" id="UP000664096">
    <property type="component" value="Unassembled WGS sequence"/>
</dbReference>
<dbReference type="CDD" id="cd00609">
    <property type="entry name" value="AAT_like"/>
    <property type="match status" value="1"/>
</dbReference>
<dbReference type="GO" id="GO:0030170">
    <property type="term" value="F:pyridoxal phosphate binding"/>
    <property type="evidence" value="ECO:0007669"/>
    <property type="project" value="InterPro"/>
</dbReference>
<dbReference type="PROSITE" id="PS50949">
    <property type="entry name" value="HTH_GNTR"/>
    <property type="match status" value="1"/>
</dbReference>
<reference evidence="7" key="1">
    <citation type="submission" date="2020-12" db="EMBL/GenBank/DDBJ databases">
        <title>Oil enriched cultivation method for isolating marine PHA-producing bacteria.</title>
        <authorList>
            <person name="Zheng W."/>
            <person name="Yu S."/>
            <person name="Huang Y."/>
        </authorList>
    </citation>
    <scope>NUCLEOTIDE SEQUENCE</scope>
    <source>
        <strain evidence="7">SY-2-12</strain>
    </source>
</reference>
<dbReference type="PANTHER" id="PTHR46577:SF1">
    <property type="entry name" value="HTH-TYPE TRANSCRIPTIONAL REGULATORY PROTEIN GABR"/>
    <property type="match status" value="1"/>
</dbReference>
<evidence type="ECO:0000256" key="5">
    <source>
        <dbReference type="ARBA" id="ARBA00023163"/>
    </source>
</evidence>
<dbReference type="GO" id="GO:0003677">
    <property type="term" value="F:DNA binding"/>
    <property type="evidence" value="ECO:0007669"/>
    <property type="project" value="UniProtKB-KW"/>
</dbReference>
<dbReference type="InterPro" id="IPR036388">
    <property type="entry name" value="WH-like_DNA-bd_sf"/>
</dbReference>
<dbReference type="Pfam" id="PF00392">
    <property type="entry name" value="GntR"/>
    <property type="match status" value="1"/>
</dbReference>
<keyword evidence="7" id="KW-0032">Aminotransferase</keyword>
<dbReference type="Gene3D" id="3.40.640.10">
    <property type="entry name" value="Type I PLP-dependent aspartate aminotransferase-like (Major domain)"/>
    <property type="match status" value="1"/>
</dbReference>
<keyword evidence="3" id="KW-0805">Transcription regulation</keyword>
<dbReference type="Pfam" id="PF00155">
    <property type="entry name" value="Aminotran_1_2"/>
    <property type="match status" value="1"/>
</dbReference>
<sequence length="462" mass="51110">MTIWNTFGQNLRRPAYRSLADQIAKAIDSGKLKTGDRLPTHRDLAHRLDLSVQTVSRAYDELIRRGLIKGHVGRGTFVNAKPVDTQAPYLQSLQEERLLDFSNLKPVSSRMHLDRMSAALRDLSETLPPSSIFSTRPANALRPYRAAAADWLSRCGLRCPPDRVLITNGSSPAMTTALLTAAGPGGTVVSGEMCHHPLIRLSRYLDLRLHGIAQDAEGIIPEMLDRHCRTNRIDALFVLPNGLNPMALMMSLERREALAEIARKHDFLIVENDAWGPLQPERLPPIASLAPERTLYFTSFTKCLLSGLRIGYLAVPETLEPAAENRHLATDWIATPLIAAIATKWIEDGTADELLAWQRAALARRNRLAADILQDIPFNASPNGLHIWLPLPDQWPETAFVEQARQKGVVLAPGSAFALPDATPRPGIRICLGNLGEEQCADGLDLIGRIYHSRPEPALHIF</sequence>
<dbReference type="InterPro" id="IPR000524">
    <property type="entry name" value="Tscrpt_reg_HTH_GntR"/>
</dbReference>
<dbReference type="InterPro" id="IPR036390">
    <property type="entry name" value="WH_DNA-bd_sf"/>
</dbReference>
<feature type="domain" description="HTH gntR-type" evidence="6">
    <location>
        <begin position="13"/>
        <end position="81"/>
    </location>
</feature>
<dbReference type="GO" id="GO:0008483">
    <property type="term" value="F:transaminase activity"/>
    <property type="evidence" value="ECO:0007669"/>
    <property type="project" value="UniProtKB-KW"/>
</dbReference>
<protein>
    <submittedName>
        <fullName evidence="7">PLP-dependent aminotransferase family protein</fullName>
    </submittedName>
</protein>
<dbReference type="InterPro" id="IPR015424">
    <property type="entry name" value="PyrdxlP-dep_Trfase"/>
</dbReference>
<gene>
    <name evidence="7" type="ORF">JF539_21590</name>
</gene>
<dbReference type="InterPro" id="IPR051446">
    <property type="entry name" value="HTH_trans_reg/aminotransferase"/>
</dbReference>
<keyword evidence="5" id="KW-0804">Transcription</keyword>